<feature type="domain" description="IPT/TIG" evidence="1">
    <location>
        <begin position="161"/>
        <end position="223"/>
    </location>
</feature>
<dbReference type="InterPro" id="IPR013783">
    <property type="entry name" value="Ig-like_fold"/>
</dbReference>
<name>A0A926NZD7_9SPHI</name>
<sequence>MFIASSILKRPAIFALVLILQILGFGCKKDKQFVVNTATLPVITTMEFYTYNGERYSDGPHYYNKYILNNLGVPNSVILINGHNFSQDFKESTVLFNNIIAPVIFGDSTSIQVMIPDQVPPGPVTLTIYTNGKSYVHPGKFTVETPDPQITGLNVVAGMRGGRVIILGVNFSTTASKTSVSVNGIPAVVDSATLKAIYLKTPSNAASGKIVLTTHGKTLTYKDDFKITSSTFTTVNNVGLRLISFDAAGNIYGTDQNRIAKITPAGAVTVLTKAGTEYISNGFFGVNFGGAVADASGTMYFTSPFQSNGAKPYTYPDFTLRLMKVLPDGSFNAIAGGSYSSYADGQGAEAKFIGPTKLVLNAATGNFYINDASIIRKVTPSGLVSTVANARVDKAPVTLPGFIGVNAMALQTTTGDVYLIDNASRYLAKITPAGVITTTPFTVATGTTFTTTSVYGQALPADLAVNASGTLFLALGNNLYQIKDGVVTNTFANPAGGNIMGLAVDNSGTIYLSAAESFNPYDYNVKYTLYKVTL</sequence>
<dbReference type="InterPro" id="IPR002909">
    <property type="entry name" value="IPT_dom"/>
</dbReference>
<dbReference type="InterPro" id="IPR014756">
    <property type="entry name" value="Ig_E-set"/>
</dbReference>
<dbReference type="RefSeq" id="WP_191164203.1">
    <property type="nucleotide sequence ID" value="NZ_JACWMX010000006.1"/>
</dbReference>
<dbReference type="Pfam" id="PF01833">
    <property type="entry name" value="TIG"/>
    <property type="match status" value="2"/>
</dbReference>
<comment type="caution">
    <text evidence="2">The sequence shown here is derived from an EMBL/GenBank/DDBJ whole genome shotgun (WGS) entry which is preliminary data.</text>
</comment>
<keyword evidence="3" id="KW-1185">Reference proteome</keyword>
<evidence type="ECO:0000313" key="2">
    <source>
        <dbReference type="EMBL" id="MBD1394459.1"/>
    </source>
</evidence>
<dbReference type="EMBL" id="JACWMX010000006">
    <property type="protein sequence ID" value="MBD1394459.1"/>
    <property type="molecule type" value="Genomic_DNA"/>
</dbReference>
<dbReference type="Proteomes" id="UP000619078">
    <property type="component" value="Unassembled WGS sequence"/>
</dbReference>
<evidence type="ECO:0000259" key="1">
    <source>
        <dbReference type="Pfam" id="PF01833"/>
    </source>
</evidence>
<dbReference type="SUPFAM" id="SSF81296">
    <property type="entry name" value="E set domains"/>
    <property type="match status" value="2"/>
</dbReference>
<proteinExistence type="predicted"/>
<dbReference type="Gene3D" id="2.60.40.10">
    <property type="entry name" value="Immunoglobulins"/>
    <property type="match status" value="2"/>
</dbReference>
<evidence type="ECO:0000313" key="3">
    <source>
        <dbReference type="Proteomes" id="UP000619078"/>
    </source>
</evidence>
<dbReference type="CDD" id="cd00603">
    <property type="entry name" value="IPT_PCSR"/>
    <property type="match status" value="1"/>
</dbReference>
<dbReference type="InterPro" id="IPR011042">
    <property type="entry name" value="6-blade_b-propeller_TolB-like"/>
</dbReference>
<reference evidence="2" key="1">
    <citation type="submission" date="2020-09" db="EMBL/GenBank/DDBJ databases">
        <title>Novel species of Mucilaginibacter isolated from a glacier on the Tibetan Plateau.</title>
        <authorList>
            <person name="Liu Q."/>
            <person name="Xin Y.-H."/>
        </authorList>
    </citation>
    <scope>NUCLEOTIDE SEQUENCE</scope>
    <source>
        <strain evidence="2">ZB1P21</strain>
    </source>
</reference>
<protein>
    <submittedName>
        <fullName evidence="2">IPT/TIG domain-containing protein</fullName>
    </submittedName>
</protein>
<dbReference type="SUPFAM" id="SSF63829">
    <property type="entry name" value="Calcium-dependent phosphotriesterase"/>
    <property type="match status" value="1"/>
</dbReference>
<dbReference type="Gene3D" id="2.120.10.30">
    <property type="entry name" value="TolB, C-terminal domain"/>
    <property type="match status" value="1"/>
</dbReference>
<organism evidence="2 3">
    <name type="scientific">Mucilaginibacter glaciei</name>
    <dbReference type="NCBI Taxonomy" id="2772109"/>
    <lineage>
        <taxon>Bacteria</taxon>
        <taxon>Pseudomonadati</taxon>
        <taxon>Bacteroidota</taxon>
        <taxon>Sphingobacteriia</taxon>
        <taxon>Sphingobacteriales</taxon>
        <taxon>Sphingobacteriaceae</taxon>
        <taxon>Mucilaginibacter</taxon>
    </lineage>
</organism>
<feature type="domain" description="IPT/TIG" evidence="1">
    <location>
        <begin position="75"/>
        <end position="142"/>
    </location>
</feature>
<dbReference type="AlphaFoldDB" id="A0A926NZD7"/>
<gene>
    <name evidence="2" type="ORF">IDJ76_15220</name>
</gene>
<accession>A0A926NZD7</accession>